<dbReference type="InterPro" id="IPR001854">
    <property type="entry name" value="Ribosomal_uL29"/>
</dbReference>
<dbReference type="HAMAP" id="MF_00374">
    <property type="entry name" value="Ribosomal_uL29"/>
    <property type="match status" value="1"/>
</dbReference>
<evidence type="ECO:0000256" key="4">
    <source>
        <dbReference type="ARBA" id="ARBA00035204"/>
    </source>
</evidence>
<dbReference type="AlphaFoldDB" id="A0A1F5RIJ5"/>
<protein>
    <recommendedName>
        <fullName evidence="4 5">Large ribosomal subunit protein uL29</fullName>
    </recommendedName>
</protein>
<evidence type="ECO:0000256" key="1">
    <source>
        <dbReference type="ARBA" id="ARBA00009254"/>
    </source>
</evidence>
<gene>
    <name evidence="5" type="primary">rpmC</name>
    <name evidence="7" type="ORF">A2024_08305</name>
</gene>
<keyword evidence="6" id="KW-0175">Coiled coil</keyword>
<dbReference type="EMBL" id="MFFM01000005">
    <property type="protein sequence ID" value="OGF14250.1"/>
    <property type="molecule type" value="Genomic_DNA"/>
</dbReference>
<dbReference type="InterPro" id="IPR036049">
    <property type="entry name" value="Ribosomal_uL29_sf"/>
</dbReference>
<evidence type="ECO:0000313" key="7">
    <source>
        <dbReference type="EMBL" id="OGF14250.1"/>
    </source>
</evidence>
<accession>A0A1F5RIJ5</accession>
<dbReference type="GO" id="GO:0006412">
    <property type="term" value="P:translation"/>
    <property type="evidence" value="ECO:0007669"/>
    <property type="project" value="UniProtKB-UniRule"/>
</dbReference>
<keyword evidence="2 5" id="KW-0689">Ribosomal protein</keyword>
<dbReference type="CDD" id="cd00427">
    <property type="entry name" value="Ribosomal_L29_HIP"/>
    <property type="match status" value="1"/>
</dbReference>
<sequence>MKKTKELREMTRAEVEQKLKEETEANFNLKLRRNTQQIPNPLQLRHTRRSVARMKTVLNEDLKSIRKLAAGAGSKE</sequence>
<evidence type="ECO:0000256" key="5">
    <source>
        <dbReference type="HAMAP-Rule" id="MF_00374"/>
    </source>
</evidence>
<evidence type="ECO:0000256" key="2">
    <source>
        <dbReference type="ARBA" id="ARBA00022980"/>
    </source>
</evidence>
<dbReference type="GO" id="GO:0003735">
    <property type="term" value="F:structural constituent of ribosome"/>
    <property type="evidence" value="ECO:0007669"/>
    <property type="project" value="InterPro"/>
</dbReference>
<proteinExistence type="inferred from homology"/>
<dbReference type="GO" id="GO:0005840">
    <property type="term" value="C:ribosome"/>
    <property type="evidence" value="ECO:0007669"/>
    <property type="project" value="UniProtKB-KW"/>
</dbReference>
<dbReference type="NCBIfam" id="TIGR00012">
    <property type="entry name" value="L29"/>
    <property type="match status" value="1"/>
</dbReference>
<dbReference type="InterPro" id="IPR018254">
    <property type="entry name" value="Ribosomal_uL29_CS"/>
</dbReference>
<feature type="coiled-coil region" evidence="6">
    <location>
        <begin position="1"/>
        <end position="32"/>
    </location>
</feature>
<evidence type="ECO:0000256" key="3">
    <source>
        <dbReference type="ARBA" id="ARBA00023274"/>
    </source>
</evidence>
<evidence type="ECO:0000313" key="8">
    <source>
        <dbReference type="Proteomes" id="UP000177230"/>
    </source>
</evidence>
<dbReference type="Pfam" id="PF00831">
    <property type="entry name" value="Ribosomal_L29"/>
    <property type="match status" value="1"/>
</dbReference>
<evidence type="ECO:0000256" key="6">
    <source>
        <dbReference type="SAM" id="Coils"/>
    </source>
</evidence>
<dbReference type="PROSITE" id="PS00579">
    <property type="entry name" value="RIBOSOMAL_L29"/>
    <property type="match status" value="1"/>
</dbReference>
<dbReference type="Gene3D" id="1.10.287.310">
    <property type="match status" value="1"/>
</dbReference>
<dbReference type="SUPFAM" id="SSF46561">
    <property type="entry name" value="Ribosomal protein L29 (L29p)"/>
    <property type="match status" value="1"/>
</dbReference>
<name>A0A1F5RIJ5_9BACT</name>
<comment type="similarity">
    <text evidence="1 5">Belongs to the universal ribosomal protein uL29 family.</text>
</comment>
<keyword evidence="3 5" id="KW-0687">Ribonucleoprotein</keyword>
<organism evidence="7 8">
    <name type="scientific">Candidatus Edwardsbacteria bacterium GWF2_54_11</name>
    <dbReference type="NCBI Taxonomy" id="1817851"/>
    <lineage>
        <taxon>Bacteria</taxon>
        <taxon>Candidatus Edwardsiibacteriota</taxon>
    </lineage>
</organism>
<reference evidence="7 8" key="1">
    <citation type="journal article" date="2016" name="Nat. Commun.">
        <title>Thousands of microbial genomes shed light on interconnected biogeochemical processes in an aquifer system.</title>
        <authorList>
            <person name="Anantharaman K."/>
            <person name="Brown C.T."/>
            <person name="Hug L.A."/>
            <person name="Sharon I."/>
            <person name="Castelle C.J."/>
            <person name="Probst A.J."/>
            <person name="Thomas B.C."/>
            <person name="Singh A."/>
            <person name="Wilkins M.J."/>
            <person name="Karaoz U."/>
            <person name="Brodie E.L."/>
            <person name="Williams K.H."/>
            <person name="Hubbard S.S."/>
            <person name="Banfield J.F."/>
        </authorList>
    </citation>
    <scope>NUCLEOTIDE SEQUENCE [LARGE SCALE GENOMIC DNA]</scope>
</reference>
<dbReference type="GO" id="GO:1990904">
    <property type="term" value="C:ribonucleoprotein complex"/>
    <property type="evidence" value="ECO:0007669"/>
    <property type="project" value="UniProtKB-KW"/>
</dbReference>
<dbReference type="Proteomes" id="UP000177230">
    <property type="component" value="Unassembled WGS sequence"/>
</dbReference>
<comment type="caution">
    <text evidence="7">The sequence shown here is derived from an EMBL/GenBank/DDBJ whole genome shotgun (WGS) entry which is preliminary data.</text>
</comment>